<evidence type="ECO:0000313" key="3">
    <source>
        <dbReference type="Proteomes" id="UP001177744"/>
    </source>
</evidence>
<dbReference type="InterPro" id="IPR020719">
    <property type="entry name" value="RNA3'_term_phos_cycl-like_CS"/>
</dbReference>
<dbReference type="Proteomes" id="UP001177744">
    <property type="component" value="Unassembled WGS sequence"/>
</dbReference>
<accession>A0AA40LG78</accession>
<gene>
    <name evidence="2" type="ORF">QTO34_008672</name>
</gene>
<sequence length="199" mass="19705">MAGLAAASTSHGAQALSEITLRGAVPLGGGQVDSCGVCHAGGAQARTGAVEQAGLAQTPAWRLGLGGPGERCLVPLTLAPVSTASSRLMGTSPASSFMGSFLTGSLGSAASTHPSGPAPAPSDQAYRGSPRPLPDLVLPLPRRNGLRGDRPGGTGAFPGLRRASQLRTVSRVVSSRRWDPGRLGVAGGDGHTSDPAASG</sequence>
<name>A0AA40LG78_CNENI</name>
<reference evidence="2" key="1">
    <citation type="submission" date="2023-06" db="EMBL/GenBank/DDBJ databases">
        <title>Reference genome for the Northern bat (Eptesicus nilssonii), a most northern bat species.</title>
        <authorList>
            <person name="Laine V.N."/>
            <person name="Pulliainen A.T."/>
            <person name="Lilley T.M."/>
        </authorList>
    </citation>
    <scope>NUCLEOTIDE SEQUENCE</scope>
    <source>
        <strain evidence="2">BLF_Eptnil</strain>
        <tissue evidence="2">Kidney</tissue>
    </source>
</reference>
<dbReference type="PROSITE" id="PS01287">
    <property type="entry name" value="RTC"/>
    <property type="match status" value="1"/>
</dbReference>
<evidence type="ECO:0000313" key="2">
    <source>
        <dbReference type="EMBL" id="KAK1330734.1"/>
    </source>
</evidence>
<keyword evidence="3" id="KW-1185">Reference proteome</keyword>
<protein>
    <submittedName>
        <fullName evidence="2">Uncharacterized protein</fullName>
    </submittedName>
</protein>
<dbReference type="AlphaFoldDB" id="A0AA40LG78"/>
<proteinExistence type="predicted"/>
<comment type="caution">
    <text evidence="2">The sequence shown here is derived from an EMBL/GenBank/DDBJ whole genome shotgun (WGS) entry which is preliminary data.</text>
</comment>
<dbReference type="EMBL" id="JAULJE010000020">
    <property type="protein sequence ID" value="KAK1330734.1"/>
    <property type="molecule type" value="Genomic_DNA"/>
</dbReference>
<feature type="compositionally biased region" description="Low complexity" evidence="1">
    <location>
        <begin position="134"/>
        <end position="143"/>
    </location>
</feature>
<evidence type="ECO:0000256" key="1">
    <source>
        <dbReference type="SAM" id="MobiDB-lite"/>
    </source>
</evidence>
<organism evidence="2 3">
    <name type="scientific">Cnephaeus nilssonii</name>
    <name type="common">Northern bat</name>
    <name type="synonym">Eptesicus nilssonii</name>
    <dbReference type="NCBI Taxonomy" id="3371016"/>
    <lineage>
        <taxon>Eukaryota</taxon>
        <taxon>Metazoa</taxon>
        <taxon>Chordata</taxon>
        <taxon>Craniata</taxon>
        <taxon>Vertebrata</taxon>
        <taxon>Euteleostomi</taxon>
        <taxon>Mammalia</taxon>
        <taxon>Eutheria</taxon>
        <taxon>Laurasiatheria</taxon>
        <taxon>Chiroptera</taxon>
        <taxon>Yangochiroptera</taxon>
        <taxon>Vespertilionidae</taxon>
        <taxon>Cnephaeus</taxon>
    </lineage>
</organism>
<feature type="region of interest" description="Disordered" evidence="1">
    <location>
        <begin position="108"/>
        <end position="199"/>
    </location>
</feature>